<dbReference type="Gramene" id="ONK57400">
    <property type="protein sequence ID" value="ONK57400"/>
    <property type="gene ID" value="A4U43_C09F130"/>
</dbReference>
<proteinExistence type="inferred from homology"/>
<evidence type="ECO:0000313" key="5">
    <source>
        <dbReference type="EMBL" id="ONK57400.1"/>
    </source>
</evidence>
<keyword evidence="6" id="KW-1185">Reference proteome</keyword>
<dbReference type="InterPro" id="IPR041469">
    <property type="entry name" value="Subtilisin-like_FN3"/>
</dbReference>
<evidence type="ECO:0000313" key="6">
    <source>
        <dbReference type="Proteomes" id="UP000243459"/>
    </source>
</evidence>
<dbReference type="Proteomes" id="UP000243459">
    <property type="component" value="Chromosome 9"/>
</dbReference>
<dbReference type="GO" id="GO:0004252">
    <property type="term" value="F:serine-type endopeptidase activity"/>
    <property type="evidence" value="ECO:0007669"/>
    <property type="project" value="InterPro"/>
</dbReference>
<feature type="domain" description="Peptidase S8/S53" evidence="3">
    <location>
        <begin position="56"/>
        <end position="422"/>
    </location>
</feature>
<reference evidence="6" key="1">
    <citation type="journal article" date="2017" name="Nat. Commun.">
        <title>The asparagus genome sheds light on the origin and evolution of a young Y chromosome.</title>
        <authorList>
            <person name="Harkess A."/>
            <person name="Zhou J."/>
            <person name="Xu C."/>
            <person name="Bowers J.E."/>
            <person name="Van der Hulst R."/>
            <person name="Ayyampalayam S."/>
            <person name="Mercati F."/>
            <person name="Riccardi P."/>
            <person name="McKain M.R."/>
            <person name="Kakrana A."/>
            <person name="Tang H."/>
            <person name="Ray J."/>
            <person name="Groenendijk J."/>
            <person name="Arikit S."/>
            <person name="Mathioni S.M."/>
            <person name="Nakano M."/>
            <person name="Shan H."/>
            <person name="Telgmann-Rauber A."/>
            <person name="Kanno A."/>
            <person name="Yue Z."/>
            <person name="Chen H."/>
            <person name="Li W."/>
            <person name="Chen Y."/>
            <person name="Xu X."/>
            <person name="Zhang Y."/>
            <person name="Luo S."/>
            <person name="Chen H."/>
            <person name="Gao J."/>
            <person name="Mao Z."/>
            <person name="Pires J.C."/>
            <person name="Luo M."/>
            <person name="Kudrna D."/>
            <person name="Wing R.A."/>
            <person name="Meyers B.C."/>
            <person name="Yi K."/>
            <person name="Kong H."/>
            <person name="Lavrijsen P."/>
            <person name="Sunseri F."/>
            <person name="Falavigna A."/>
            <person name="Ye Y."/>
            <person name="Leebens-Mack J.H."/>
            <person name="Chen G."/>
        </authorList>
    </citation>
    <scope>NUCLEOTIDE SEQUENCE [LARGE SCALE GENOMIC DNA]</scope>
    <source>
        <strain evidence="6">cv. DH0086</strain>
    </source>
</reference>
<name>A0A5P1E4C1_ASPOF</name>
<dbReference type="SUPFAM" id="SSF52743">
    <property type="entry name" value="Subtilisin-like"/>
    <property type="match status" value="1"/>
</dbReference>
<dbReference type="InterPro" id="IPR000209">
    <property type="entry name" value="Peptidase_S8/S53_dom"/>
</dbReference>
<evidence type="ECO:0000256" key="2">
    <source>
        <dbReference type="ARBA" id="ARBA00022729"/>
    </source>
</evidence>
<dbReference type="Pfam" id="PF17766">
    <property type="entry name" value="fn3_6"/>
    <property type="match status" value="1"/>
</dbReference>
<feature type="domain" description="Subtilisin-like protease fibronectin type-III" evidence="4">
    <location>
        <begin position="482"/>
        <end position="575"/>
    </location>
</feature>
<evidence type="ECO:0008006" key="7">
    <source>
        <dbReference type="Google" id="ProtNLM"/>
    </source>
</evidence>
<dbReference type="EMBL" id="CM007389">
    <property type="protein sequence ID" value="ONK57400.1"/>
    <property type="molecule type" value="Genomic_DNA"/>
</dbReference>
<keyword evidence="2" id="KW-0732">Signal</keyword>
<dbReference type="AlphaFoldDB" id="A0A5P1E4C1"/>
<evidence type="ECO:0000256" key="1">
    <source>
        <dbReference type="ARBA" id="ARBA00011073"/>
    </source>
</evidence>
<dbReference type="Gene3D" id="3.50.30.30">
    <property type="match status" value="2"/>
</dbReference>
<dbReference type="InterPro" id="IPR036852">
    <property type="entry name" value="Peptidase_S8/S53_dom_sf"/>
</dbReference>
<gene>
    <name evidence="5" type="ORF">A4U43_C09F130</name>
</gene>
<dbReference type="OMA" id="WFNLCND"/>
<dbReference type="PANTHER" id="PTHR10795">
    <property type="entry name" value="PROPROTEIN CONVERTASE SUBTILISIN/KEXIN"/>
    <property type="match status" value="1"/>
</dbReference>
<dbReference type="Gene3D" id="3.40.50.200">
    <property type="entry name" value="Peptidase S8/S53 domain"/>
    <property type="match status" value="3"/>
</dbReference>
<accession>A0A5P1E4C1</accession>
<dbReference type="InterPro" id="IPR045051">
    <property type="entry name" value="SBT"/>
</dbReference>
<sequence length="582" mass="61941">MLTPEQASLLQDDEEVISVFESKRNRVDSTHSWDFLGVNLPAGNNLGKEMHLQSDVIVGCIDSGIWPESESFNDAGLGPVPKRFKGECVSGQNFSAANCNRKIIGARYYSKGIPLNPLASLLPIASAMLRPRDPTRASTITGSIVPSTSMLGMAPGVARGGAFGARLVVYKACWFGLCSDADILAAFDDAVADGVEIISMSVSPIPPQPSVFSDVISIGSFHAFRKKILVTVSAGNTGLPASTTIIAPWMMTVAASSIDRQFNSYVHLGNSKVLRGTSLNPTGLTGHYPIISASAAAAPVQKAGGVAMIVVAPQLVDLAFLLPFPNSLIGQAEAQVLDEYLSSERYPTATISKTFTVLDTTPAPQMAFFSSQGPNLILPDIIKPDITAPGVNILACVSLRATVEDNTHGPILRYPNGSQATPFDYGSGHLNPVAAINPGLVYDFRPKDIINFLCSNGATSAGLKNLTGYSTKCSAPLIPSYNFNYPSIGVSKVTGKMSVYRTVTNAHDGDWTYRAAVENPAGVWVSVVPEELVFSKFGEKKSYRIDLVPYEPSSGRFVFGSVTWSDGTHRVRSPIGLNVVSV</sequence>
<dbReference type="Pfam" id="PF00082">
    <property type="entry name" value="Peptidase_S8"/>
    <property type="match status" value="1"/>
</dbReference>
<evidence type="ECO:0000259" key="3">
    <source>
        <dbReference type="Pfam" id="PF00082"/>
    </source>
</evidence>
<organism evidence="5 6">
    <name type="scientific">Asparagus officinalis</name>
    <name type="common">Garden asparagus</name>
    <dbReference type="NCBI Taxonomy" id="4686"/>
    <lineage>
        <taxon>Eukaryota</taxon>
        <taxon>Viridiplantae</taxon>
        <taxon>Streptophyta</taxon>
        <taxon>Embryophyta</taxon>
        <taxon>Tracheophyta</taxon>
        <taxon>Spermatophyta</taxon>
        <taxon>Magnoliopsida</taxon>
        <taxon>Liliopsida</taxon>
        <taxon>Asparagales</taxon>
        <taxon>Asparagaceae</taxon>
        <taxon>Asparagoideae</taxon>
        <taxon>Asparagus</taxon>
    </lineage>
</organism>
<comment type="similarity">
    <text evidence="1">Belongs to the peptidase S8 family.</text>
</comment>
<evidence type="ECO:0000259" key="4">
    <source>
        <dbReference type="Pfam" id="PF17766"/>
    </source>
</evidence>
<dbReference type="GO" id="GO:0006508">
    <property type="term" value="P:proteolysis"/>
    <property type="evidence" value="ECO:0007669"/>
    <property type="project" value="InterPro"/>
</dbReference>
<dbReference type="Gene3D" id="2.60.40.2310">
    <property type="match status" value="1"/>
</dbReference>
<protein>
    <recommendedName>
        <fullName evidence="7">Subtilisin-like protease fibronectin type-III domain-containing protein</fullName>
    </recommendedName>
</protein>